<dbReference type="GO" id="GO:0016491">
    <property type="term" value="F:oxidoreductase activity"/>
    <property type="evidence" value="ECO:0007669"/>
    <property type="project" value="InterPro"/>
</dbReference>
<dbReference type="EMBL" id="ARYI01000001">
    <property type="protein sequence ID" value="KCZ96031.1"/>
    <property type="molecule type" value="Genomic_DNA"/>
</dbReference>
<reference evidence="20 21" key="1">
    <citation type="submission" date="2013-04" db="EMBL/GenBank/DDBJ databases">
        <title>Hyphomonas hirschiana VP5 Genome Sequencing.</title>
        <authorList>
            <person name="Lai Q."/>
            <person name="Shao Z."/>
        </authorList>
    </citation>
    <scope>NUCLEOTIDE SEQUENCE [LARGE SCALE GENOMIC DNA]</scope>
    <source>
        <strain evidence="20 21">VP5</strain>
    </source>
</reference>
<dbReference type="GO" id="GO:0005507">
    <property type="term" value="F:copper ion binding"/>
    <property type="evidence" value="ECO:0007669"/>
    <property type="project" value="InterPro"/>
</dbReference>
<gene>
    <name evidence="20" type="ORF">HHI_00090</name>
</gene>
<feature type="transmembrane region" description="Helical" evidence="16">
    <location>
        <begin position="88"/>
        <end position="111"/>
    </location>
</feature>
<evidence type="ECO:0000256" key="11">
    <source>
        <dbReference type="ARBA" id="ARBA00023136"/>
    </source>
</evidence>
<dbReference type="GO" id="GO:0042773">
    <property type="term" value="P:ATP synthesis coupled electron transport"/>
    <property type="evidence" value="ECO:0007669"/>
    <property type="project" value="TreeGrafter"/>
</dbReference>
<dbReference type="InterPro" id="IPR045187">
    <property type="entry name" value="CcO_II"/>
</dbReference>
<dbReference type="InterPro" id="IPR008972">
    <property type="entry name" value="Cupredoxin"/>
</dbReference>
<feature type="domain" description="Cytochrome oxidase subunit II transmembrane region profile" evidence="19">
    <location>
        <begin position="21"/>
        <end position="116"/>
    </location>
</feature>
<keyword evidence="17" id="KW-0732">Signal</keyword>
<evidence type="ECO:0000313" key="21">
    <source>
        <dbReference type="Proteomes" id="UP000025061"/>
    </source>
</evidence>
<keyword evidence="7" id="KW-1278">Translocase</keyword>
<feature type="domain" description="Cytochrome oxidase subunit II copper A binding" evidence="18">
    <location>
        <begin position="151"/>
        <end position="294"/>
    </location>
</feature>
<dbReference type="InterPro" id="IPR002429">
    <property type="entry name" value="CcO_II-like_C"/>
</dbReference>
<evidence type="ECO:0000256" key="1">
    <source>
        <dbReference type="ARBA" id="ARBA00004141"/>
    </source>
</evidence>
<keyword evidence="6 15" id="KW-0479">Metal-binding</keyword>
<dbReference type="InterPro" id="IPR001505">
    <property type="entry name" value="Copper_CuA"/>
</dbReference>
<dbReference type="InterPro" id="IPR034210">
    <property type="entry name" value="CcO_II_C"/>
</dbReference>
<dbReference type="CDD" id="cd13912">
    <property type="entry name" value="CcO_II_C"/>
    <property type="match status" value="1"/>
</dbReference>
<comment type="catalytic activity">
    <reaction evidence="13 15">
        <text>4 Fe(II)-[cytochrome c] + O2 + 8 H(+)(in) = 4 Fe(III)-[cytochrome c] + 2 H2O + 4 H(+)(out)</text>
        <dbReference type="Rhea" id="RHEA:11436"/>
        <dbReference type="Rhea" id="RHEA-COMP:10350"/>
        <dbReference type="Rhea" id="RHEA-COMP:14399"/>
        <dbReference type="ChEBI" id="CHEBI:15377"/>
        <dbReference type="ChEBI" id="CHEBI:15378"/>
        <dbReference type="ChEBI" id="CHEBI:15379"/>
        <dbReference type="ChEBI" id="CHEBI:29033"/>
        <dbReference type="ChEBI" id="CHEBI:29034"/>
        <dbReference type="EC" id="7.1.1.9"/>
    </reaction>
</comment>
<dbReference type="PRINTS" id="PR01166">
    <property type="entry name" value="CYCOXIDASEII"/>
</dbReference>
<evidence type="ECO:0000256" key="5">
    <source>
        <dbReference type="ARBA" id="ARBA00022692"/>
    </source>
</evidence>
<dbReference type="InterPro" id="IPR011759">
    <property type="entry name" value="Cyt_c_oxidase_su2_TM_dom"/>
</dbReference>
<proteinExistence type="inferred from homology"/>
<keyword evidence="5 14" id="KW-0812">Transmembrane</keyword>
<keyword evidence="21" id="KW-1185">Reference proteome</keyword>
<keyword evidence="9 16" id="KW-1133">Transmembrane helix</keyword>
<dbReference type="Pfam" id="PF02790">
    <property type="entry name" value="COX2_TM"/>
    <property type="match status" value="1"/>
</dbReference>
<evidence type="ECO:0000256" key="2">
    <source>
        <dbReference type="ARBA" id="ARBA00007866"/>
    </source>
</evidence>
<evidence type="ECO:0000259" key="18">
    <source>
        <dbReference type="PROSITE" id="PS50857"/>
    </source>
</evidence>
<evidence type="ECO:0000256" key="10">
    <source>
        <dbReference type="ARBA" id="ARBA00023008"/>
    </source>
</evidence>
<comment type="similarity">
    <text evidence="2 14">Belongs to the cytochrome c oxidase subunit 2 family.</text>
</comment>
<comment type="function">
    <text evidence="12 15">Subunits I and II form the functional core of the enzyme complex. Electrons originating in cytochrome c are transferred via heme a and Cu(A) to the binuclear center formed by heme a3 and Cu(B).</text>
</comment>
<dbReference type="AlphaFoldDB" id="A0A059FZX6"/>
<dbReference type="PANTHER" id="PTHR22888:SF9">
    <property type="entry name" value="CYTOCHROME C OXIDASE SUBUNIT 2"/>
    <property type="match status" value="1"/>
</dbReference>
<evidence type="ECO:0000313" key="20">
    <source>
        <dbReference type="EMBL" id="KCZ96031.1"/>
    </source>
</evidence>
<keyword evidence="11 16" id="KW-0472">Membrane</keyword>
<dbReference type="Gene3D" id="1.10.287.90">
    <property type="match status" value="1"/>
</dbReference>
<dbReference type="GO" id="GO:0005886">
    <property type="term" value="C:plasma membrane"/>
    <property type="evidence" value="ECO:0007669"/>
    <property type="project" value="UniProtKB-SubCell"/>
</dbReference>
<keyword evidence="4 14" id="KW-0679">Respiratory chain</keyword>
<dbReference type="RefSeq" id="WP_011646060.1">
    <property type="nucleotide sequence ID" value="NZ_ARYI01000001.1"/>
</dbReference>
<evidence type="ECO:0000256" key="4">
    <source>
        <dbReference type="ARBA" id="ARBA00022660"/>
    </source>
</evidence>
<dbReference type="InterPro" id="IPR036257">
    <property type="entry name" value="Cyt_c_oxidase_su2_TM_sf"/>
</dbReference>
<comment type="caution">
    <text evidence="20">The sequence shown here is derived from an EMBL/GenBank/DDBJ whole genome shotgun (WGS) entry which is preliminary data.</text>
</comment>
<keyword evidence="8 14" id="KW-0249">Electron transport</keyword>
<feature type="chain" id="PRO_5001573512" description="Cytochrome c oxidase subunit 2" evidence="17">
    <location>
        <begin position="20"/>
        <end position="322"/>
    </location>
</feature>
<feature type="signal peptide" evidence="17">
    <location>
        <begin position="1"/>
        <end position="19"/>
    </location>
</feature>
<evidence type="ECO:0000256" key="9">
    <source>
        <dbReference type="ARBA" id="ARBA00022989"/>
    </source>
</evidence>
<dbReference type="PROSITE" id="PS50857">
    <property type="entry name" value="COX2_CUA"/>
    <property type="match status" value="1"/>
</dbReference>
<evidence type="ECO:0000259" key="19">
    <source>
        <dbReference type="PROSITE" id="PS50999"/>
    </source>
</evidence>
<evidence type="ECO:0000256" key="6">
    <source>
        <dbReference type="ARBA" id="ARBA00022723"/>
    </source>
</evidence>
<protein>
    <recommendedName>
        <fullName evidence="15">Cytochrome c oxidase subunit 2</fullName>
        <ecNumber evidence="15">7.1.1.9</ecNumber>
    </recommendedName>
</protein>
<name>A0A059FZX6_9PROT</name>
<evidence type="ECO:0000256" key="13">
    <source>
        <dbReference type="ARBA" id="ARBA00047816"/>
    </source>
</evidence>
<dbReference type="PROSITE" id="PS50999">
    <property type="entry name" value="COX2_TM"/>
    <property type="match status" value="1"/>
</dbReference>
<keyword evidence="3 14" id="KW-0813">Transport</keyword>
<evidence type="ECO:0000256" key="7">
    <source>
        <dbReference type="ARBA" id="ARBA00022967"/>
    </source>
</evidence>
<evidence type="ECO:0000256" key="12">
    <source>
        <dbReference type="ARBA" id="ARBA00024688"/>
    </source>
</evidence>
<dbReference type="SUPFAM" id="SSF49503">
    <property type="entry name" value="Cupredoxins"/>
    <property type="match status" value="1"/>
</dbReference>
<keyword evidence="10 15" id="KW-0186">Copper</keyword>
<comment type="subcellular location">
    <subcellularLocation>
        <location evidence="14">Cell membrane</location>
        <topology evidence="14">Multi-pass membrane protein</topology>
    </subcellularLocation>
    <subcellularLocation>
        <location evidence="1">Membrane</location>
        <topology evidence="1">Multi-pass membrane protein</topology>
    </subcellularLocation>
</comment>
<dbReference type="NCBIfam" id="TIGR02866">
    <property type="entry name" value="CoxB"/>
    <property type="match status" value="1"/>
</dbReference>
<sequence length="322" mass="35038">MRHILAALSAALLAGPAFAAEPVDGAINMQPAATRIAERVHDFHNVLLVIITAITLLVLALIIWIVVRYNQKANKVSRKFSHNTMIEVVWTVVPALILVGIAGLSFPNLYYQNVTPNLGQIVATSKQLLADGKSAEHQAYTQNYFPDAAEEGFINVKIQGNQWNWTYTYADIVDDAGIPVEFVSNGLHKGTSRDADAPAGALRLLATDYPMVVPEDRYVRFYTAAADVIHSWAVPSFAVKVDAIPGRLNEGWFLVKEPGVYYGQCSELCGVDHAFMPIEVRVVSQAQFDAWAEMMKAGDFDGAAASVRQIASADAGAKFASN</sequence>
<evidence type="ECO:0000256" key="3">
    <source>
        <dbReference type="ARBA" id="ARBA00022448"/>
    </source>
</evidence>
<comment type="cofactor">
    <cofactor evidence="15">
        <name>Cu cation</name>
        <dbReference type="ChEBI" id="CHEBI:23378"/>
    </cofactor>
    <text evidence="15">Binds a copper A center.</text>
</comment>
<evidence type="ECO:0000256" key="15">
    <source>
        <dbReference type="RuleBase" id="RU004024"/>
    </source>
</evidence>
<dbReference type="EC" id="7.1.1.9" evidence="15"/>
<organism evidence="20 21">
    <name type="scientific">Hyphomonas hirschiana VP5</name>
    <dbReference type="NCBI Taxonomy" id="1280951"/>
    <lineage>
        <taxon>Bacteria</taxon>
        <taxon>Pseudomonadati</taxon>
        <taxon>Pseudomonadota</taxon>
        <taxon>Alphaproteobacteria</taxon>
        <taxon>Hyphomonadales</taxon>
        <taxon>Hyphomonadaceae</taxon>
        <taxon>Hyphomonas</taxon>
    </lineage>
</organism>
<dbReference type="SUPFAM" id="SSF81464">
    <property type="entry name" value="Cytochrome c oxidase subunit II-like, transmembrane region"/>
    <property type="match status" value="1"/>
</dbReference>
<dbReference type="GO" id="GO:0004129">
    <property type="term" value="F:cytochrome-c oxidase activity"/>
    <property type="evidence" value="ECO:0007669"/>
    <property type="project" value="UniProtKB-EC"/>
</dbReference>
<evidence type="ECO:0000256" key="8">
    <source>
        <dbReference type="ARBA" id="ARBA00022982"/>
    </source>
</evidence>
<evidence type="ECO:0000256" key="17">
    <source>
        <dbReference type="SAM" id="SignalP"/>
    </source>
</evidence>
<dbReference type="PROSITE" id="PS00078">
    <property type="entry name" value="COX2"/>
    <property type="match status" value="1"/>
</dbReference>
<evidence type="ECO:0000256" key="16">
    <source>
        <dbReference type="SAM" id="Phobius"/>
    </source>
</evidence>
<evidence type="ECO:0000256" key="14">
    <source>
        <dbReference type="RuleBase" id="RU000456"/>
    </source>
</evidence>
<dbReference type="Gene3D" id="2.60.40.420">
    <property type="entry name" value="Cupredoxins - blue copper proteins"/>
    <property type="match status" value="1"/>
</dbReference>
<dbReference type="PANTHER" id="PTHR22888">
    <property type="entry name" value="CYTOCHROME C OXIDASE, SUBUNIT II"/>
    <property type="match status" value="1"/>
</dbReference>
<feature type="transmembrane region" description="Helical" evidence="16">
    <location>
        <begin position="43"/>
        <end position="67"/>
    </location>
</feature>
<dbReference type="Pfam" id="PF00116">
    <property type="entry name" value="COX2"/>
    <property type="match status" value="1"/>
</dbReference>
<dbReference type="PATRIC" id="fig|1280951.3.peg.18"/>
<dbReference type="InterPro" id="IPR014222">
    <property type="entry name" value="Cyt_c_oxidase_su2"/>
</dbReference>
<dbReference type="Proteomes" id="UP000025061">
    <property type="component" value="Unassembled WGS sequence"/>
</dbReference>
<accession>A0A059FZX6</accession>